<dbReference type="Proteomes" id="UP001243844">
    <property type="component" value="Unassembled WGS sequence"/>
</dbReference>
<dbReference type="InterPro" id="IPR008727">
    <property type="entry name" value="PAAR_motif"/>
</dbReference>
<evidence type="ECO:0000313" key="1">
    <source>
        <dbReference type="EMBL" id="MDQ8937064.1"/>
    </source>
</evidence>
<proteinExistence type="predicted"/>
<name>A0AAW8JCY9_9GAMM</name>
<sequence>MTKSYITVGCLTTGGGEVLTGNSRFLIGGVAVACIGDTASCPLHQTISTIISGDPHLLIFNKPAAQVNDLLSCGCKLLAKQKLVSGDHK</sequence>
<dbReference type="Gene3D" id="2.60.200.60">
    <property type="match status" value="1"/>
</dbReference>
<organism evidence="1 2">
    <name type="scientific">Acinetobacter rudis</name>
    <dbReference type="NCBI Taxonomy" id="632955"/>
    <lineage>
        <taxon>Bacteria</taxon>
        <taxon>Pseudomonadati</taxon>
        <taxon>Pseudomonadota</taxon>
        <taxon>Gammaproteobacteria</taxon>
        <taxon>Moraxellales</taxon>
        <taxon>Moraxellaceae</taxon>
        <taxon>Acinetobacter</taxon>
    </lineage>
</organism>
<comment type="caution">
    <text evidence="1">The sequence shown here is derived from an EMBL/GenBank/DDBJ whole genome shotgun (WGS) entry which is preliminary data.</text>
</comment>
<evidence type="ECO:0000313" key="2">
    <source>
        <dbReference type="Proteomes" id="UP001243844"/>
    </source>
</evidence>
<dbReference type="CDD" id="cd14744">
    <property type="entry name" value="PAAR_CT_2"/>
    <property type="match status" value="1"/>
</dbReference>
<gene>
    <name evidence="1" type="ORF">RFH47_15185</name>
</gene>
<protein>
    <submittedName>
        <fullName evidence="1">PAAR domain-containing protein</fullName>
    </submittedName>
</protein>
<dbReference type="RefSeq" id="WP_308982095.1">
    <property type="nucleotide sequence ID" value="NZ_JAVIDL010000046.1"/>
</dbReference>
<dbReference type="Pfam" id="PF05488">
    <property type="entry name" value="PAAR_motif"/>
    <property type="match status" value="1"/>
</dbReference>
<dbReference type="EMBL" id="JAVIDL010000046">
    <property type="protein sequence ID" value="MDQ8937064.1"/>
    <property type="molecule type" value="Genomic_DNA"/>
</dbReference>
<reference evidence="1" key="1">
    <citation type="submission" date="2023-08" db="EMBL/GenBank/DDBJ databases">
        <title>Emergence of clinically-relevant ST2 carbapenem-resistant Acinetobacter baumannii strains in hospital sewages in Zhejiang, East of China.</title>
        <authorList>
            <person name="Kaichao C."/>
            <person name="Zhang R."/>
        </authorList>
    </citation>
    <scope>NUCLEOTIDE SEQUENCE</scope>
    <source>
        <strain evidence="1">M-RB-37</strain>
    </source>
</reference>
<dbReference type="AlphaFoldDB" id="A0AAW8JCY9"/>
<accession>A0AAW8JCY9</accession>